<feature type="domain" description="PapC-like C-terminal" evidence="1">
    <location>
        <begin position="45"/>
        <end position="91"/>
    </location>
</feature>
<comment type="caution">
    <text evidence="2">The sequence shown here is derived from an EMBL/GenBank/DDBJ whole genome shotgun (WGS) entry which is preliminary data.</text>
</comment>
<reference evidence="2" key="1">
    <citation type="submission" date="2023-11" db="EMBL/GenBank/DDBJ databases">
        <title>Detection of rare carbapenemases in Enterobacterales - comparison of two colorimetric and two CIM-based carbapenemase assays.</title>
        <authorList>
            <person name="Schaffarczyk L."/>
            <person name="Noster J."/>
            <person name="Stelzer Y."/>
            <person name="Sattler J."/>
            <person name="Gatermann S."/>
            <person name="Hamprecht A."/>
        </authorList>
    </citation>
    <scope>NUCLEOTIDE SEQUENCE</scope>
    <source>
        <strain evidence="2">CIM-Cont-037</strain>
    </source>
</reference>
<evidence type="ECO:0000259" key="1">
    <source>
        <dbReference type="Pfam" id="PF13953"/>
    </source>
</evidence>
<name>A0AAW9ECE3_KLEAE</name>
<dbReference type="GO" id="GO:0009297">
    <property type="term" value="P:pilus assembly"/>
    <property type="evidence" value="ECO:0007669"/>
    <property type="project" value="InterPro"/>
</dbReference>
<protein>
    <submittedName>
        <fullName evidence="2">FimD/PapC C-terminal domain-containing protein</fullName>
    </submittedName>
</protein>
<feature type="non-terminal residue" evidence="2">
    <location>
        <position position="91"/>
    </location>
</feature>
<dbReference type="Proteomes" id="UP001279012">
    <property type="component" value="Unassembled WGS sequence"/>
</dbReference>
<dbReference type="Pfam" id="PF13953">
    <property type="entry name" value="PapC_C"/>
    <property type="match status" value="1"/>
</dbReference>
<dbReference type="InterPro" id="IPR000015">
    <property type="entry name" value="Fimb_usher"/>
</dbReference>
<dbReference type="GO" id="GO:0015473">
    <property type="term" value="F:fimbrial usher porin activity"/>
    <property type="evidence" value="ECO:0007669"/>
    <property type="project" value="InterPro"/>
</dbReference>
<dbReference type="EMBL" id="JAWZZT010000828">
    <property type="protein sequence ID" value="MDX7018354.1"/>
    <property type="molecule type" value="Genomic_DNA"/>
</dbReference>
<organism evidence="2 3">
    <name type="scientific">Klebsiella aerogenes</name>
    <name type="common">Enterobacter aerogenes</name>
    <dbReference type="NCBI Taxonomy" id="548"/>
    <lineage>
        <taxon>Bacteria</taxon>
        <taxon>Pseudomonadati</taxon>
        <taxon>Pseudomonadota</taxon>
        <taxon>Gammaproteobacteria</taxon>
        <taxon>Enterobacterales</taxon>
        <taxon>Enterobacteriaceae</taxon>
        <taxon>Klebsiella/Raoultella group</taxon>
        <taxon>Klebsiella</taxon>
    </lineage>
</organism>
<feature type="non-terminal residue" evidence="2">
    <location>
        <position position="1"/>
    </location>
</feature>
<evidence type="ECO:0000313" key="2">
    <source>
        <dbReference type="EMBL" id="MDX7018354.1"/>
    </source>
</evidence>
<proteinExistence type="predicted"/>
<dbReference type="Gene3D" id="2.60.40.2070">
    <property type="match status" value="1"/>
</dbReference>
<dbReference type="AlphaFoldDB" id="A0AAW9ECE3"/>
<dbReference type="InterPro" id="IPR043142">
    <property type="entry name" value="PapC-like_C_sf"/>
</dbReference>
<accession>A0AAW9ECE3</accession>
<dbReference type="GO" id="GO:0009279">
    <property type="term" value="C:cell outer membrane"/>
    <property type="evidence" value="ECO:0007669"/>
    <property type="project" value="TreeGrafter"/>
</dbReference>
<sequence>AYIDLNKLPENAEATQSVVQATLTEGAIGYRKFTVIRGQKAMAVLRLSDGSHPPFGAEVKNDNEQTVGLVDDDGNVYLAGVKPGEHMSVFW</sequence>
<dbReference type="PANTHER" id="PTHR30451">
    <property type="entry name" value="OUTER MEMBRANE USHER PROTEIN"/>
    <property type="match status" value="1"/>
</dbReference>
<evidence type="ECO:0000313" key="3">
    <source>
        <dbReference type="Proteomes" id="UP001279012"/>
    </source>
</evidence>
<dbReference type="InterPro" id="IPR025949">
    <property type="entry name" value="PapC-like_C"/>
</dbReference>
<dbReference type="PANTHER" id="PTHR30451:SF10">
    <property type="entry name" value="OUTER MEMBRANE USHER PROTEIN YFCU-RELATED"/>
    <property type="match status" value="1"/>
</dbReference>
<gene>
    <name evidence="2" type="ORF">SJ059_28450</name>
</gene>